<evidence type="ECO:0000259" key="7">
    <source>
        <dbReference type="Pfam" id="PF25954"/>
    </source>
</evidence>
<feature type="transmembrane region" description="Helical" evidence="4">
    <location>
        <begin position="23"/>
        <end position="43"/>
    </location>
</feature>
<dbReference type="InterPro" id="IPR058627">
    <property type="entry name" value="MdtA-like_C"/>
</dbReference>
<dbReference type="Pfam" id="PF25876">
    <property type="entry name" value="HH_MFP_RND"/>
    <property type="match status" value="1"/>
</dbReference>
<dbReference type="Gene3D" id="2.40.30.170">
    <property type="match status" value="1"/>
</dbReference>
<dbReference type="PANTHER" id="PTHR30469:SF37">
    <property type="entry name" value="RAGD PROTEIN"/>
    <property type="match status" value="1"/>
</dbReference>
<dbReference type="PANTHER" id="PTHR30469">
    <property type="entry name" value="MULTIDRUG RESISTANCE PROTEIN MDTA"/>
    <property type="match status" value="1"/>
</dbReference>
<evidence type="ECO:0000313" key="10">
    <source>
        <dbReference type="Proteomes" id="UP000589520"/>
    </source>
</evidence>
<dbReference type="Pfam" id="PF25967">
    <property type="entry name" value="RND-MFP_C"/>
    <property type="match status" value="1"/>
</dbReference>
<evidence type="ECO:0000259" key="8">
    <source>
        <dbReference type="Pfam" id="PF25967"/>
    </source>
</evidence>
<evidence type="ECO:0000256" key="1">
    <source>
        <dbReference type="ARBA" id="ARBA00004196"/>
    </source>
</evidence>
<feature type="domain" description="CusB-like beta-barrel" evidence="7">
    <location>
        <begin position="254"/>
        <end position="324"/>
    </location>
</feature>
<keyword evidence="4" id="KW-1133">Transmembrane helix</keyword>
<dbReference type="RefSeq" id="WP_179491884.1">
    <property type="nucleotide sequence ID" value="NZ_JACCCW010000002.1"/>
</dbReference>
<dbReference type="SUPFAM" id="SSF111369">
    <property type="entry name" value="HlyD-like secretion proteins"/>
    <property type="match status" value="1"/>
</dbReference>
<comment type="similarity">
    <text evidence="2">Belongs to the membrane fusion protein (MFP) (TC 8.A.1) family.</text>
</comment>
<proteinExistence type="inferred from homology"/>
<dbReference type="Proteomes" id="UP000589520">
    <property type="component" value="Unassembled WGS sequence"/>
</dbReference>
<feature type="domain" description="Multidrug resistance protein MdtA-like C-terminal permuted SH3" evidence="8">
    <location>
        <begin position="332"/>
        <end position="385"/>
    </location>
</feature>
<feature type="domain" description="Multidrug resistance protein MdtA-like barrel-sandwich hybrid" evidence="6">
    <location>
        <begin position="91"/>
        <end position="228"/>
    </location>
</feature>
<keyword evidence="3" id="KW-0813">Transport</keyword>
<evidence type="ECO:0000256" key="3">
    <source>
        <dbReference type="ARBA" id="ARBA00022448"/>
    </source>
</evidence>
<evidence type="ECO:0000313" key="9">
    <source>
        <dbReference type="EMBL" id="NYF80466.1"/>
    </source>
</evidence>
<sequence length="413" mass="44740">MSSEQYHNSGHTEQTPAVSKTRVGIFILVALIVAVILAIVGILTRVHAQKQLVQDTHEMAVPEVLVIDPKEGAPAQEIVLPGNMQAYTDAPIYARTSGYLKKWYVDIGGRVKKGQVLAVIDSPEVDQQLQQGRADLATAQSNLQISQTTAARYTDLLKTNSVSRQDQESFAADAQSKQTMVRSAEANVKRLEELQSFEKITAPFDGVITARNTDNGQLINAGNASTATTAAPGQSSNGRELFHIAAINTLRVFINVPQVYSRDAKPSTTADLTLAQFPGRKFPGKLVRNANAIDLATRTLLVEIDVNNADGELLPGSYAEVHLKLETGMPTIILPVSALIFRTQGLQVATLEGNDHARLTPIVMGRDFGTQVEVVSGLKVGQRVIDSPPDSLVDQQPVRIIQSKHDTAQRTVK</sequence>
<dbReference type="GO" id="GO:1990281">
    <property type="term" value="C:efflux pump complex"/>
    <property type="evidence" value="ECO:0007669"/>
    <property type="project" value="TreeGrafter"/>
</dbReference>
<evidence type="ECO:0000256" key="4">
    <source>
        <dbReference type="SAM" id="Phobius"/>
    </source>
</evidence>
<protein>
    <submittedName>
        <fullName evidence="9">RND family efflux transporter MFP subunit</fullName>
    </submittedName>
</protein>
<name>A0A7Y9PJT8_9BACT</name>
<dbReference type="InterPro" id="IPR058625">
    <property type="entry name" value="MdtA-like_BSH"/>
</dbReference>
<evidence type="ECO:0000256" key="2">
    <source>
        <dbReference type="ARBA" id="ARBA00009477"/>
    </source>
</evidence>
<dbReference type="Pfam" id="PF25954">
    <property type="entry name" value="Beta-barrel_RND_2"/>
    <property type="match status" value="1"/>
</dbReference>
<keyword evidence="4" id="KW-0812">Transmembrane</keyword>
<dbReference type="InterPro" id="IPR058624">
    <property type="entry name" value="MdtA-like_HH"/>
</dbReference>
<evidence type="ECO:0000259" key="5">
    <source>
        <dbReference type="Pfam" id="PF25876"/>
    </source>
</evidence>
<dbReference type="Pfam" id="PF25917">
    <property type="entry name" value="BSH_RND"/>
    <property type="match status" value="1"/>
</dbReference>
<reference evidence="9 10" key="1">
    <citation type="submission" date="2020-07" db="EMBL/GenBank/DDBJ databases">
        <title>Genomic Encyclopedia of Type Strains, Phase IV (KMG-V): Genome sequencing to study the core and pangenomes of soil and plant-associated prokaryotes.</title>
        <authorList>
            <person name="Whitman W."/>
        </authorList>
    </citation>
    <scope>NUCLEOTIDE SEQUENCE [LARGE SCALE GENOMIC DNA]</scope>
    <source>
        <strain evidence="9 10">X4EP2</strain>
    </source>
</reference>
<gene>
    <name evidence="9" type="ORF">HDF17_002786</name>
</gene>
<dbReference type="InterPro" id="IPR006143">
    <property type="entry name" value="RND_pump_MFP"/>
</dbReference>
<dbReference type="NCBIfam" id="TIGR01730">
    <property type="entry name" value="RND_mfp"/>
    <property type="match status" value="1"/>
</dbReference>
<dbReference type="EMBL" id="JACCCW010000002">
    <property type="protein sequence ID" value="NYF80466.1"/>
    <property type="molecule type" value="Genomic_DNA"/>
</dbReference>
<dbReference type="GO" id="GO:0015562">
    <property type="term" value="F:efflux transmembrane transporter activity"/>
    <property type="evidence" value="ECO:0007669"/>
    <property type="project" value="TreeGrafter"/>
</dbReference>
<organism evidence="9 10">
    <name type="scientific">Granulicella arctica</name>
    <dbReference type="NCBI Taxonomy" id="940613"/>
    <lineage>
        <taxon>Bacteria</taxon>
        <taxon>Pseudomonadati</taxon>
        <taxon>Acidobacteriota</taxon>
        <taxon>Terriglobia</taxon>
        <taxon>Terriglobales</taxon>
        <taxon>Acidobacteriaceae</taxon>
        <taxon>Granulicella</taxon>
    </lineage>
</organism>
<comment type="caution">
    <text evidence="9">The sequence shown here is derived from an EMBL/GenBank/DDBJ whole genome shotgun (WGS) entry which is preliminary data.</text>
</comment>
<feature type="domain" description="Multidrug resistance protein MdtA-like alpha-helical hairpin" evidence="5">
    <location>
        <begin position="128"/>
        <end position="189"/>
    </location>
</feature>
<comment type="subcellular location">
    <subcellularLocation>
        <location evidence="1">Cell envelope</location>
    </subcellularLocation>
</comment>
<keyword evidence="4" id="KW-0472">Membrane</keyword>
<dbReference type="Gene3D" id="2.40.420.20">
    <property type="match status" value="1"/>
</dbReference>
<evidence type="ECO:0000259" key="6">
    <source>
        <dbReference type="Pfam" id="PF25917"/>
    </source>
</evidence>
<dbReference type="InterPro" id="IPR058792">
    <property type="entry name" value="Beta-barrel_RND_2"/>
</dbReference>
<dbReference type="AlphaFoldDB" id="A0A7Y9PJT8"/>
<dbReference type="Gene3D" id="1.10.287.470">
    <property type="entry name" value="Helix hairpin bin"/>
    <property type="match status" value="1"/>
</dbReference>
<keyword evidence="10" id="KW-1185">Reference proteome</keyword>
<dbReference type="Gene3D" id="2.40.50.100">
    <property type="match status" value="1"/>
</dbReference>
<accession>A0A7Y9PJT8</accession>